<keyword evidence="1" id="KW-0812">Transmembrane</keyword>
<accession>A0A0F9QSC0</accession>
<name>A0A0F9QSC0_9ZZZZ</name>
<keyword evidence="1" id="KW-1133">Transmembrane helix</keyword>
<dbReference type="AlphaFoldDB" id="A0A0F9QSC0"/>
<protein>
    <submittedName>
        <fullName evidence="2">Uncharacterized protein</fullName>
    </submittedName>
</protein>
<keyword evidence="1" id="KW-0472">Membrane</keyword>
<evidence type="ECO:0000256" key="1">
    <source>
        <dbReference type="SAM" id="Phobius"/>
    </source>
</evidence>
<organism evidence="2">
    <name type="scientific">marine sediment metagenome</name>
    <dbReference type="NCBI Taxonomy" id="412755"/>
    <lineage>
        <taxon>unclassified sequences</taxon>
        <taxon>metagenomes</taxon>
        <taxon>ecological metagenomes</taxon>
    </lineage>
</organism>
<gene>
    <name evidence="2" type="ORF">LCGC14_0665260</name>
</gene>
<feature type="transmembrane region" description="Helical" evidence="1">
    <location>
        <begin position="6"/>
        <end position="27"/>
    </location>
</feature>
<reference evidence="2" key="1">
    <citation type="journal article" date="2015" name="Nature">
        <title>Complex archaea that bridge the gap between prokaryotes and eukaryotes.</title>
        <authorList>
            <person name="Spang A."/>
            <person name="Saw J.H."/>
            <person name="Jorgensen S.L."/>
            <person name="Zaremba-Niedzwiedzka K."/>
            <person name="Martijn J."/>
            <person name="Lind A.E."/>
            <person name="van Eijk R."/>
            <person name="Schleper C."/>
            <person name="Guy L."/>
            <person name="Ettema T.J."/>
        </authorList>
    </citation>
    <scope>NUCLEOTIDE SEQUENCE</scope>
</reference>
<evidence type="ECO:0000313" key="2">
    <source>
        <dbReference type="EMBL" id="KKN47185.1"/>
    </source>
</evidence>
<proteinExistence type="predicted"/>
<dbReference type="EMBL" id="LAZR01001290">
    <property type="protein sequence ID" value="KKN47185.1"/>
    <property type="molecule type" value="Genomic_DNA"/>
</dbReference>
<comment type="caution">
    <text evidence="2">The sequence shown here is derived from an EMBL/GenBank/DDBJ whole genome shotgun (WGS) entry which is preliminary data.</text>
</comment>
<sequence>MSDDTFMWFLLLIGIIIMGSVPFLYFLMFLEHWGVLPPCAAPRRTNE</sequence>